<accession>W0JVC6</accession>
<dbReference type="Proteomes" id="UP000019024">
    <property type="component" value="Chromosome"/>
</dbReference>
<protein>
    <submittedName>
        <fullName evidence="1">Uncharacterized protein</fullName>
    </submittedName>
</protein>
<organism evidence="1 2">
    <name type="scientific">Halostagnicola larsenii XH-48</name>
    <dbReference type="NCBI Taxonomy" id="797299"/>
    <lineage>
        <taxon>Archaea</taxon>
        <taxon>Methanobacteriati</taxon>
        <taxon>Methanobacteriota</taxon>
        <taxon>Stenosarchaea group</taxon>
        <taxon>Halobacteria</taxon>
        <taxon>Halobacteriales</taxon>
        <taxon>Natrialbaceae</taxon>
        <taxon>Halostagnicola</taxon>
    </lineage>
</organism>
<dbReference type="KEGG" id="hlr:HALLA_12805"/>
<dbReference type="AlphaFoldDB" id="W0JVC6"/>
<keyword evidence="2" id="KW-1185">Reference proteome</keyword>
<reference evidence="1 2" key="1">
    <citation type="submission" date="2014-01" db="EMBL/GenBank/DDBJ databases">
        <authorList>
            <consortium name="DOE Joint Genome Institute"/>
            <person name="Anderson I."/>
            <person name="Huntemann M."/>
            <person name="Han J."/>
            <person name="Chen A."/>
            <person name="Kyrpides N."/>
            <person name="Mavromatis K."/>
            <person name="Markowitz V."/>
            <person name="Palaniappan K."/>
            <person name="Ivanova N."/>
            <person name="Schaumberg A."/>
            <person name="Pati A."/>
            <person name="Liolios K."/>
            <person name="Nordberg H.P."/>
            <person name="Cantor M.N."/>
            <person name="Hua S.X."/>
            <person name="Woyke T."/>
        </authorList>
    </citation>
    <scope>NUCLEOTIDE SEQUENCE [LARGE SCALE GENOMIC DNA]</scope>
    <source>
        <strain evidence="1 2">XH-48</strain>
    </source>
</reference>
<name>W0JVC6_9EURY</name>
<dbReference type="EMBL" id="CP007055">
    <property type="protein sequence ID" value="AHG01003.1"/>
    <property type="molecule type" value="Genomic_DNA"/>
</dbReference>
<proteinExistence type="predicted"/>
<sequence length="33" mass="3625">MVSPPVSEERLVTIDGPQALTIAFAVEPDSWLR</sequence>
<gene>
    <name evidence="1" type="ORF">HALLA_12805</name>
</gene>
<dbReference type="HOGENOM" id="CLU_3379870_0_0_2"/>
<evidence type="ECO:0000313" key="1">
    <source>
        <dbReference type="EMBL" id="AHG01003.1"/>
    </source>
</evidence>
<evidence type="ECO:0000313" key="2">
    <source>
        <dbReference type="Proteomes" id="UP000019024"/>
    </source>
</evidence>